<sequence>MNLLETYQQGFGQRINPSKSLLILPSSFCMSAVQVMEEIIDIKHKELSLPYMGCILYKGRRQICQYKYQYLTEKIHNRLADLKHKLLSLGGRLILIKHVLSSIPIHALFLMDPPKGVLYSMGRIVEDFFWGVSDHGKKRHWASWASLCAPTDENKLGLRSLQDIVEAFTLKL</sequence>
<dbReference type="Proteomes" id="UP001630127">
    <property type="component" value="Unassembled WGS sequence"/>
</dbReference>
<evidence type="ECO:0000313" key="2">
    <source>
        <dbReference type="Proteomes" id="UP001630127"/>
    </source>
</evidence>
<evidence type="ECO:0008006" key="3">
    <source>
        <dbReference type="Google" id="ProtNLM"/>
    </source>
</evidence>
<keyword evidence="2" id="KW-1185">Reference proteome</keyword>
<accession>A0ABD2YDY3</accession>
<evidence type="ECO:0000313" key="1">
    <source>
        <dbReference type="EMBL" id="KAL3504062.1"/>
    </source>
</evidence>
<proteinExistence type="predicted"/>
<name>A0ABD2YDY3_9GENT</name>
<reference evidence="1 2" key="1">
    <citation type="submission" date="2024-11" db="EMBL/GenBank/DDBJ databases">
        <title>A near-complete genome assembly of Cinchona calisaya.</title>
        <authorList>
            <person name="Lian D.C."/>
            <person name="Zhao X.W."/>
            <person name="Wei L."/>
        </authorList>
    </citation>
    <scope>NUCLEOTIDE SEQUENCE [LARGE SCALE GENOMIC DNA]</scope>
    <source>
        <tissue evidence="1">Nenye</tissue>
    </source>
</reference>
<dbReference type="AlphaFoldDB" id="A0ABD2YDY3"/>
<dbReference type="EMBL" id="JBJUIK010000014">
    <property type="protein sequence ID" value="KAL3504062.1"/>
    <property type="molecule type" value="Genomic_DNA"/>
</dbReference>
<comment type="caution">
    <text evidence="1">The sequence shown here is derived from an EMBL/GenBank/DDBJ whole genome shotgun (WGS) entry which is preliminary data.</text>
</comment>
<dbReference type="PANTHER" id="PTHR33116">
    <property type="entry name" value="REVERSE TRANSCRIPTASE ZINC-BINDING DOMAIN-CONTAINING PROTEIN-RELATED-RELATED"/>
    <property type="match status" value="1"/>
</dbReference>
<protein>
    <recommendedName>
        <fullName evidence="3">Reverse transcriptase</fullName>
    </recommendedName>
</protein>
<dbReference type="PANTHER" id="PTHR33116:SF82">
    <property type="entry name" value="RNASE H FAMILY PROTEIN"/>
    <property type="match status" value="1"/>
</dbReference>
<organism evidence="1 2">
    <name type="scientific">Cinchona calisaya</name>
    <dbReference type="NCBI Taxonomy" id="153742"/>
    <lineage>
        <taxon>Eukaryota</taxon>
        <taxon>Viridiplantae</taxon>
        <taxon>Streptophyta</taxon>
        <taxon>Embryophyta</taxon>
        <taxon>Tracheophyta</taxon>
        <taxon>Spermatophyta</taxon>
        <taxon>Magnoliopsida</taxon>
        <taxon>eudicotyledons</taxon>
        <taxon>Gunneridae</taxon>
        <taxon>Pentapetalae</taxon>
        <taxon>asterids</taxon>
        <taxon>lamiids</taxon>
        <taxon>Gentianales</taxon>
        <taxon>Rubiaceae</taxon>
        <taxon>Cinchonoideae</taxon>
        <taxon>Cinchoneae</taxon>
        <taxon>Cinchona</taxon>
    </lineage>
</organism>
<gene>
    <name evidence="1" type="ORF">ACH5RR_033903</name>
</gene>